<dbReference type="Gene3D" id="3.90.20.20">
    <property type="match status" value="1"/>
</dbReference>
<organism evidence="6">
    <name type="scientific">Caldisericum exile</name>
    <dbReference type="NCBI Taxonomy" id="693075"/>
    <lineage>
        <taxon>Bacteria</taxon>
        <taxon>Pseudomonadati</taxon>
        <taxon>Caldisericota/Cryosericota group</taxon>
        <taxon>Caldisericota</taxon>
        <taxon>Caldisericia</taxon>
        <taxon>Caldisericales</taxon>
        <taxon>Caldisericaceae</taxon>
        <taxon>Caldisericum</taxon>
    </lineage>
</organism>
<evidence type="ECO:0000256" key="1">
    <source>
        <dbReference type="ARBA" id="ARBA00009054"/>
    </source>
</evidence>
<dbReference type="SUPFAM" id="SSF58014">
    <property type="entry name" value="Coiled-coil domain of nucleotide exchange factor GrpE"/>
    <property type="match status" value="1"/>
</dbReference>
<proteinExistence type="inferred from homology"/>
<keyword evidence="3" id="KW-0963">Cytoplasm</keyword>
<comment type="subunit">
    <text evidence="3">Homodimer.</text>
</comment>
<dbReference type="GO" id="GO:0051082">
    <property type="term" value="F:unfolded protein binding"/>
    <property type="evidence" value="ECO:0007669"/>
    <property type="project" value="TreeGrafter"/>
</dbReference>
<comment type="similarity">
    <text evidence="1 3 4">Belongs to the GrpE family.</text>
</comment>
<evidence type="ECO:0000313" key="6">
    <source>
        <dbReference type="EMBL" id="HGW60797.1"/>
    </source>
</evidence>
<keyword evidence="3" id="KW-0346">Stress response</keyword>
<evidence type="ECO:0000256" key="5">
    <source>
        <dbReference type="SAM" id="MobiDB-lite"/>
    </source>
</evidence>
<dbReference type="PANTHER" id="PTHR21237">
    <property type="entry name" value="GRPE PROTEIN"/>
    <property type="match status" value="1"/>
</dbReference>
<dbReference type="GO" id="GO:0005737">
    <property type="term" value="C:cytoplasm"/>
    <property type="evidence" value="ECO:0007669"/>
    <property type="project" value="UniProtKB-SubCell"/>
</dbReference>
<dbReference type="EMBL" id="DTHV01000153">
    <property type="protein sequence ID" value="HGW60797.1"/>
    <property type="molecule type" value="Genomic_DNA"/>
</dbReference>
<dbReference type="InterPro" id="IPR009012">
    <property type="entry name" value="GrpE_head"/>
</dbReference>
<name>A0A7C4XUG5_9BACT</name>
<comment type="function">
    <text evidence="3">Participates actively in the response to hyperosmotic and heat shock by preventing the aggregation of stress-denatured proteins, in association with DnaK and GrpE. It is the nucleotide exchange factor for DnaK and may function as a thermosensor. Unfolded proteins bind initially to DnaJ; upon interaction with the DnaJ-bound protein, DnaK hydrolyzes its bound ATP, resulting in the formation of a stable complex. GrpE releases ADP from DnaK; ATP binding to DnaK triggers the release of the substrate protein, thus completing the reaction cycle. Several rounds of ATP-dependent interactions between DnaJ, DnaK and GrpE are required for fully efficient folding.</text>
</comment>
<dbReference type="GO" id="GO:0006457">
    <property type="term" value="P:protein folding"/>
    <property type="evidence" value="ECO:0007669"/>
    <property type="project" value="InterPro"/>
</dbReference>
<dbReference type="InterPro" id="IPR013805">
    <property type="entry name" value="GrpE_CC"/>
</dbReference>
<dbReference type="GO" id="GO:0042803">
    <property type="term" value="F:protein homodimerization activity"/>
    <property type="evidence" value="ECO:0007669"/>
    <property type="project" value="InterPro"/>
</dbReference>
<dbReference type="AlphaFoldDB" id="A0A7C4XUG5"/>
<evidence type="ECO:0000256" key="2">
    <source>
        <dbReference type="ARBA" id="ARBA00023186"/>
    </source>
</evidence>
<dbReference type="Gene3D" id="2.30.22.10">
    <property type="entry name" value="Head domain of nucleotide exchange factor GrpE"/>
    <property type="match status" value="1"/>
</dbReference>
<dbReference type="GO" id="GO:0000774">
    <property type="term" value="F:adenyl-nucleotide exchange factor activity"/>
    <property type="evidence" value="ECO:0007669"/>
    <property type="project" value="InterPro"/>
</dbReference>
<dbReference type="PANTHER" id="PTHR21237:SF23">
    <property type="entry name" value="GRPE PROTEIN HOMOLOG, MITOCHONDRIAL"/>
    <property type="match status" value="1"/>
</dbReference>
<dbReference type="InterPro" id="IPR000740">
    <property type="entry name" value="GrpE"/>
</dbReference>
<dbReference type="PRINTS" id="PR00773">
    <property type="entry name" value="GRPEPROTEIN"/>
</dbReference>
<keyword evidence="2 3" id="KW-0143">Chaperone</keyword>
<dbReference type="GO" id="GO:0051087">
    <property type="term" value="F:protein-folding chaperone binding"/>
    <property type="evidence" value="ECO:0007669"/>
    <property type="project" value="InterPro"/>
</dbReference>
<comment type="caution">
    <text evidence="6">The sequence shown here is derived from an EMBL/GenBank/DDBJ whole genome shotgun (WGS) entry which is preliminary data.</text>
</comment>
<dbReference type="Pfam" id="PF01025">
    <property type="entry name" value="GrpE"/>
    <property type="match status" value="1"/>
</dbReference>
<protein>
    <recommendedName>
        <fullName evidence="3">Protein GrpE</fullName>
    </recommendedName>
    <alternativeName>
        <fullName evidence="3">HSP-70 cofactor</fullName>
    </alternativeName>
</protein>
<dbReference type="SUPFAM" id="SSF51064">
    <property type="entry name" value="Head domain of nucleotide exchange factor GrpE"/>
    <property type="match status" value="1"/>
</dbReference>
<dbReference type="HAMAP" id="MF_01151">
    <property type="entry name" value="GrpE"/>
    <property type="match status" value="1"/>
</dbReference>
<dbReference type="CDD" id="cd00446">
    <property type="entry name" value="GrpE"/>
    <property type="match status" value="1"/>
</dbReference>
<evidence type="ECO:0000256" key="4">
    <source>
        <dbReference type="RuleBase" id="RU004478"/>
    </source>
</evidence>
<gene>
    <name evidence="3" type="primary">grpE</name>
    <name evidence="6" type="ORF">ENV82_05155</name>
</gene>
<evidence type="ECO:0000256" key="3">
    <source>
        <dbReference type="HAMAP-Rule" id="MF_01151"/>
    </source>
</evidence>
<comment type="subcellular location">
    <subcellularLocation>
        <location evidence="3">Cytoplasm</location>
    </subcellularLocation>
</comment>
<accession>A0A7C4XUG5</accession>
<sequence length="203" mass="23932">MANNEEEKNNVHREENEPKQTESIEEGGKVEDSSHEKLEDLEELLKEKDSEIFDLKMENIKLKEKLRKDSEIYEREIKRRLLKEKIDIFKEFLEVLDNIERAFESFNSDENSEHFRGIKLIQEQLKKFLSSYGVKEIEVMNEMYNPNIADIGEVVYTNDYPPNTVVKVLRKGYYIGDDVLRTAVVSVAMPEEHRNKENNNSTN</sequence>
<reference evidence="6" key="1">
    <citation type="journal article" date="2020" name="mSystems">
        <title>Genome- and Community-Level Interaction Insights into Carbon Utilization and Element Cycling Functions of Hydrothermarchaeota in Hydrothermal Sediment.</title>
        <authorList>
            <person name="Zhou Z."/>
            <person name="Liu Y."/>
            <person name="Xu W."/>
            <person name="Pan J."/>
            <person name="Luo Z.H."/>
            <person name="Li M."/>
        </authorList>
    </citation>
    <scope>NUCLEOTIDE SEQUENCE [LARGE SCALE GENOMIC DNA]</scope>
    <source>
        <strain evidence="6">SpSt-794</strain>
    </source>
</reference>
<feature type="region of interest" description="Disordered" evidence="5">
    <location>
        <begin position="1"/>
        <end position="41"/>
    </location>
</feature>